<evidence type="ECO:0000313" key="2">
    <source>
        <dbReference type="EMBL" id="CAK0820614.1"/>
    </source>
</evidence>
<name>A0ABN9RN59_9DINO</name>
<reference evidence="2" key="1">
    <citation type="submission" date="2023-10" db="EMBL/GenBank/DDBJ databases">
        <authorList>
            <person name="Chen Y."/>
            <person name="Shah S."/>
            <person name="Dougan E. K."/>
            <person name="Thang M."/>
            <person name="Chan C."/>
        </authorList>
    </citation>
    <scope>NUCLEOTIDE SEQUENCE [LARGE SCALE GENOMIC DNA]</scope>
</reference>
<feature type="compositionally biased region" description="Pro residues" evidence="1">
    <location>
        <begin position="1"/>
        <end position="10"/>
    </location>
</feature>
<organism evidence="2 3">
    <name type="scientific">Prorocentrum cordatum</name>
    <dbReference type="NCBI Taxonomy" id="2364126"/>
    <lineage>
        <taxon>Eukaryota</taxon>
        <taxon>Sar</taxon>
        <taxon>Alveolata</taxon>
        <taxon>Dinophyceae</taxon>
        <taxon>Prorocentrales</taxon>
        <taxon>Prorocentraceae</taxon>
        <taxon>Prorocentrum</taxon>
    </lineage>
</organism>
<proteinExistence type="predicted"/>
<feature type="region of interest" description="Disordered" evidence="1">
    <location>
        <begin position="1"/>
        <end position="22"/>
    </location>
</feature>
<dbReference type="EMBL" id="CAUYUJ010007403">
    <property type="protein sequence ID" value="CAK0820614.1"/>
    <property type="molecule type" value="Genomic_DNA"/>
</dbReference>
<sequence>HIVTGAPPPAGDRNSFKTQPTLGRVVELADEHRETMEARGQKTAEGPSHVEFLSGALLDSAEVWFPPSGARRRLRGKQARPLLDGDAADALAAALTGTPTPPPEGHARVLAEPIVGHDVGAVADASKETLIGEAVDALWFRRGRALRVEQIAEFEVADWAARRLAELSRLLEASLPAAALGDGSLAFGDGPVPNGGGAADVRAGAAEAAPMAAKLDDSGGDDTRTLWVERGDQGDRFKEFRKAVSESVSYVWGHQRLEGGLTRLRTCKMMRRTSGSPRAWLEKFLRGKNFAPTDRVARELRPLVEALEEAGCIDQVYLGGLACLEVIARRLGAIVDACKRGGAPSVANAKYLFAAGRRGRAASAGAK</sequence>
<keyword evidence="3" id="KW-1185">Reference proteome</keyword>
<evidence type="ECO:0000313" key="3">
    <source>
        <dbReference type="Proteomes" id="UP001189429"/>
    </source>
</evidence>
<feature type="non-terminal residue" evidence="2">
    <location>
        <position position="367"/>
    </location>
</feature>
<evidence type="ECO:0000256" key="1">
    <source>
        <dbReference type="SAM" id="MobiDB-lite"/>
    </source>
</evidence>
<gene>
    <name evidence="2" type="ORF">PCOR1329_LOCUS22230</name>
</gene>
<dbReference type="Proteomes" id="UP001189429">
    <property type="component" value="Unassembled WGS sequence"/>
</dbReference>
<protein>
    <submittedName>
        <fullName evidence="2">Uncharacterized protein</fullName>
    </submittedName>
</protein>
<comment type="caution">
    <text evidence="2">The sequence shown here is derived from an EMBL/GenBank/DDBJ whole genome shotgun (WGS) entry which is preliminary data.</text>
</comment>
<accession>A0ABN9RN59</accession>
<feature type="non-terminal residue" evidence="2">
    <location>
        <position position="1"/>
    </location>
</feature>